<evidence type="ECO:0000313" key="2">
    <source>
        <dbReference type="Proteomes" id="UP000241074"/>
    </source>
</evidence>
<accession>A0A2P1PNV1</accession>
<dbReference type="Pfam" id="PF18888">
    <property type="entry name" value="DUF5650"/>
    <property type="match status" value="10"/>
</dbReference>
<reference evidence="1 2" key="2">
    <citation type="submission" date="2018-03" db="EMBL/GenBank/DDBJ databases">
        <authorList>
            <person name="Keele B.F."/>
        </authorList>
    </citation>
    <scope>NUCLEOTIDE SEQUENCE [LARGE SCALE GENOMIC DNA]</scope>
    <source>
        <strain evidence="1 2">D13</strain>
    </source>
</reference>
<proteinExistence type="predicted"/>
<gene>
    <name evidence="1" type="ORF">C7S18_04520</name>
</gene>
<reference evidence="1 2" key="1">
    <citation type="submission" date="2018-03" db="EMBL/GenBank/DDBJ databases">
        <title>Ahniella affigens gen. nov., sp. nov., a gammaproteobacterium isolated from sandy soil near a stream.</title>
        <authorList>
            <person name="Ko Y."/>
            <person name="Kim J.-H."/>
        </authorList>
    </citation>
    <scope>NUCLEOTIDE SEQUENCE [LARGE SCALE GENOMIC DNA]</scope>
    <source>
        <strain evidence="1 2">D13</strain>
    </source>
</reference>
<sequence length="751" mass="73873">MVWMWLSVCGSVQAGTLIIPGPFDSVSFGTSVTWLPNGNLVVTDPNAGPSAVGAVYLYRPDGSLISTLKGGSANDNVGSGGTRVLPGGNFLVISPSWRNGANASAGAVTFVNASTGLSGTVSALNSLVGVGNLDSSNRQVVVLNSGHYLVHSPLADLPGLVNGGAITWGSGQVGVSGEISATNSLVSPNVAGFNGLSLAELTNGNFVLGLPLWNQVGAAVWCPGQSGCIGQVESNIALTGTTTSDLVGIGVTPLSNGHYVVTSTNWDGPAGANQGAVTWANGVTGLAGSVSPANSWIGSSPSDNIGDGGVTALSNGNFVIASRSWANAGAVRAGAVTWVSGTGSTSGVVGPGNSMIGTQQDDGVGSIIVALSNGNYVVGAPNWNNPSAVAVGAARWGNGQLSTIGPLSSANAVVGTVAGDLANLQIESLPSGNYLLRAGTWNNGLATDAGAAIWGNGQTGTSGIVSAAIAVVGTTSGDQIGTAYKLLTNGNLLVGSGSWTNGSIAGAGLLAFMNGSTGGTGVVSGSNAIIGTSTNDGVGLFSVALTNGNYLVLSHSWDGTAANIGAVTWGNGTTGTSGPVSTANSVVGGSFNDGSSPIPALPTSKGDAVIAMSGFDVPGRSDAGMMSLVKGNGPSSAVLTTSNAYVGGSASEFMGTGVGTTVTPDDRLVIVSSNWDTGVAPLNVGAICLLDATVPISGQSGDSSCITGTVANQGSSLKAAYSTLRQQLAVGKPAENVVVLFDFRLLADSFE</sequence>
<dbReference type="InterPro" id="IPR043710">
    <property type="entry name" value="DUF5650"/>
</dbReference>
<keyword evidence="2" id="KW-1185">Reference proteome</keyword>
<dbReference type="Proteomes" id="UP000241074">
    <property type="component" value="Chromosome"/>
</dbReference>
<dbReference type="EMBL" id="CP027860">
    <property type="protein sequence ID" value="AVP96505.1"/>
    <property type="molecule type" value="Genomic_DNA"/>
</dbReference>
<organism evidence="1 2">
    <name type="scientific">Ahniella affigens</name>
    <dbReference type="NCBI Taxonomy" id="2021234"/>
    <lineage>
        <taxon>Bacteria</taxon>
        <taxon>Pseudomonadati</taxon>
        <taxon>Pseudomonadota</taxon>
        <taxon>Gammaproteobacteria</taxon>
        <taxon>Lysobacterales</taxon>
        <taxon>Rhodanobacteraceae</taxon>
        <taxon>Ahniella</taxon>
    </lineage>
</organism>
<dbReference type="AlphaFoldDB" id="A0A2P1PNV1"/>
<dbReference type="KEGG" id="xba:C7S18_04520"/>
<protein>
    <submittedName>
        <fullName evidence="1">Uncharacterized protein</fullName>
    </submittedName>
</protein>
<name>A0A2P1PNV1_9GAMM</name>
<evidence type="ECO:0000313" key="1">
    <source>
        <dbReference type="EMBL" id="AVP96505.1"/>
    </source>
</evidence>